<keyword evidence="6 7" id="KW-0998">Cell outer membrane</keyword>
<keyword evidence="10" id="KW-1185">Reference proteome</keyword>
<dbReference type="FunFam" id="2.170.130.10:FF:000003">
    <property type="entry name" value="SusC/RagA family TonB-linked outer membrane protein"/>
    <property type="match status" value="1"/>
</dbReference>
<keyword evidence="4 7" id="KW-0812">Transmembrane</keyword>
<sequence length="1157" mass="128265">MNFHEFIRQDFVLFMPNYQISRIMKVTFFLIVVLCLKISAAGFAQKITFNQKSASIKTVFKEITRQTSYQVVCDGDLIDHAPVLDVNFKQADIKAVLDKFFKGQNLSWTLNENIIVIKKGTAPAVPVPAPVVQQDIQVSGIVKDTTGAILPGVSVTVKSKPSIGTATDLNGRYILSVPDGSTLVFSMISFKVQEVPVGKNRIINVTLRESDDVLDEVVVTAFGNLQRKSDLIGAVSSISPKDLKIPSSNLTAALQGRIGGLVSFQRSGEPGLDNADFFIRGVGSFGVNKKPLILIDNMEVTTDELARIPPDDIASFSILKDATSSAVYGSRGANGVIVVTTKQGTSGPARLSFRAEQRLSVATQDLQIADPVTFMKMSNEAIMTRQPDVPFYSDEKIAMTAAGANPLLYPAVNWLDMLTKDHTTTQNYSLSISGGGNLATYAVSGSLTQDNGLLKVNPINNFNTNVDFKTYNLRSNINFNLTKSTQLMVRTIGNFQIYSGPPVTGSEAYAQALTSNPVMFQPVYTPGPQQSYIDHPMFGNFSNGTFRNPYANVVRGYQERNSNNMQAQVELRQDLSSFITEGFSFRSLANLTRKSEYRIVRQYNPFYYTPGAIDPNTGAYTYTNLNPNTGTETLNFEPSGRGLVALFYMENAFSYNRTFNKHGVTGMVINTLRNNITQPSDDNFTLLNTLPFRNVSFSGSFTYAYDNRFHAQFAFGYNGSERFSDKYRWGFFPSGGLAWTINNEKFMEPVKDLINTLRLRLTHGMVGNDAISDERFFYLSDVNLNNPNFGFSFGTPGNLTTVNGISTNRYENPTVRWERSRQTNLGVDLGMFKGALTVTADVYRQDRKDIVQSRASLPSSLGLVNSPLVNLGKYRSQGLDMEASFNKIVNGDLWFQGRGTFTIAQGKYIEYEEPYYTYPYLSRIGLASSQQRGYIAERLFVDDDEVANSPEQSFGSIVRGGDIKYVDVNGDGKVNADDMVPIGYPTTPEINYGFGLSTGFKNFDFSFFFSGVANTSLFISPVSSQPGDATQGIAPFGNITTPKAVLQAIADSHWTEENQNVYALWPRLSTTAMNNNTQTSTYWLRNGSFLRLKQVELGYTLNKSFTRRIKVDALRLYVSGTNLFKVSSFNLWDPEMGGNGLAYPLQRVFNFGLKLDL</sequence>
<dbReference type="Pfam" id="PF13715">
    <property type="entry name" value="CarbopepD_reg_2"/>
    <property type="match status" value="1"/>
</dbReference>
<evidence type="ECO:0000256" key="1">
    <source>
        <dbReference type="ARBA" id="ARBA00004571"/>
    </source>
</evidence>
<evidence type="ECO:0000256" key="7">
    <source>
        <dbReference type="PROSITE-ProRule" id="PRU01360"/>
    </source>
</evidence>
<dbReference type="EMBL" id="SNYC01000005">
    <property type="protein sequence ID" value="TDQ08082.1"/>
    <property type="molecule type" value="Genomic_DNA"/>
</dbReference>
<gene>
    <name evidence="9" type="ORF">ATK78_2584</name>
</gene>
<dbReference type="InterPro" id="IPR023996">
    <property type="entry name" value="TonB-dep_OMP_SusC/RagA"/>
</dbReference>
<evidence type="ECO:0000256" key="5">
    <source>
        <dbReference type="ARBA" id="ARBA00023136"/>
    </source>
</evidence>
<comment type="similarity">
    <text evidence="7">Belongs to the TonB-dependent receptor family.</text>
</comment>
<evidence type="ECO:0000313" key="9">
    <source>
        <dbReference type="EMBL" id="TDQ08082.1"/>
    </source>
</evidence>
<dbReference type="Proteomes" id="UP000295620">
    <property type="component" value="Unassembled WGS sequence"/>
</dbReference>
<dbReference type="OrthoDB" id="603589at2"/>
<dbReference type="InterPro" id="IPR036942">
    <property type="entry name" value="Beta-barrel_TonB_sf"/>
</dbReference>
<proteinExistence type="inferred from homology"/>
<dbReference type="Gene3D" id="2.60.40.1120">
    <property type="entry name" value="Carboxypeptidase-like, regulatory domain"/>
    <property type="match status" value="1"/>
</dbReference>
<dbReference type="InterPro" id="IPR012910">
    <property type="entry name" value="Plug_dom"/>
</dbReference>
<dbReference type="NCBIfam" id="TIGR04056">
    <property type="entry name" value="OMP_RagA_SusC"/>
    <property type="match status" value="1"/>
</dbReference>
<dbReference type="InterPro" id="IPR023997">
    <property type="entry name" value="TonB-dep_OMP_SusC/RagA_CS"/>
</dbReference>
<dbReference type="AlphaFoldDB" id="A0A4R6SVF8"/>
<protein>
    <submittedName>
        <fullName evidence="9">TonB-linked SusC/RagA family outer membrane protein</fullName>
    </submittedName>
</protein>
<evidence type="ECO:0000256" key="6">
    <source>
        <dbReference type="ARBA" id="ARBA00023237"/>
    </source>
</evidence>
<evidence type="ECO:0000256" key="2">
    <source>
        <dbReference type="ARBA" id="ARBA00022448"/>
    </source>
</evidence>
<comment type="caution">
    <text evidence="9">The sequence shown here is derived from an EMBL/GenBank/DDBJ whole genome shotgun (WGS) entry which is preliminary data.</text>
</comment>
<dbReference type="Gene3D" id="2.40.170.20">
    <property type="entry name" value="TonB-dependent receptor, beta-barrel domain"/>
    <property type="match status" value="1"/>
</dbReference>
<dbReference type="InterPro" id="IPR039426">
    <property type="entry name" value="TonB-dep_rcpt-like"/>
</dbReference>
<dbReference type="InterPro" id="IPR008969">
    <property type="entry name" value="CarboxyPept-like_regulatory"/>
</dbReference>
<keyword evidence="3 7" id="KW-1134">Transmembrane beta strand</keyword>
<evidence type="ECO:0000256" key="3">
    <source>
        <dbReference type="ARBA" id="ARBA00022452"/>
    </source>
</evidence>
<reference evidence="9 10" key="1">
    <citation type="submission" date="2019-03" db="EMBL/GenBank/DDBJ databases">
        <title>Genomic Encyclopedia of Archaeal and Bacterial Type Strains, Phase II (KMG-II): from individual species to whole genera.</title>
        <authorList>
            <person name="Goeker M."/>
        </authorList>
    </citation>
    <scope>NUCLEOTIDE SEQUENCE [LARGE SCALE GENOMIC DNA]</scope>
    <source>
        <strain evidence="9 10">DSM 19035</strain>
    </source>
</reference>
<dbReference type="InterPro" id="IPR018247">
    <property type="entry name" value="EF_Hand_1_Ca_BS"/>
</dbReference>
<dbReference type="PROSITE" id="PS52016">
    <property type="entry name" value="TONB_DEPENDENT_REC_3"/>
    <property type="match status" value="1"/>
</dbReference>
<organism evidence="9 10">
    <name type="scientific">Pedobacter metabolipauper</name>
    <dbReference type="NCBI Taxonomy" id="425513"/>
    <lineage>
        <taxon>Bacteria</taxon>
        <taxon>Pseudomonadati</taxon>
        <taxon>Bacteroidota</taxon>
        <taxon>Sphingobacteriia</taxon>
        <taxon>Sphingobacteriales</taxon>
        <taxon>Sphingobacteriaceae</taxon>
        <taxon>Pedobacter</taxon>
    </lineage>
</organism>
<keyword evidence="5 7" id="KW-0472">Membrane</keyword>
<accession>A0A4R6SVF8</accession>
<dbReference type="InterPro" id="IPR037066">
    <property type="entry name" value="Plug_dom_sf"/>
</dbReference>
<dbReference type="SUPFAM" id="SSF56935">
    <property type="entry name" value="Porins"/>
    <property type="match status" value="1"/>
</dbReference>
<feature type="domain" description="TonB-dependent receptor plug" evidence="8">
    <location>
        <begin position="228"/>
        <end position="336"/>
    </location>
</feature>
<dbReference type="PROSITE" id="PS00018">
    <property type="entry name" value="EF_HAND_1"/>
    <property type="match status" value="1"/>
</dbReference>
<dbReference type="Gene3D" id="2.170.130.10">
    <property type="entry name" value="TonB-dependent receptor, plug domain"/>
    <property type="match status" value="1"/>
</dbReference>
<comment type="subcellular location">
    <subcellularLocation>
        <location evidence="1 7">Cell outer membrane</location>
        <topology evidence="1 7">Multi-pass membrane protein</topology>
    </subcellularLocation>
</comment>
<dbReference type="NCBIfam" id="TIGR04057">
    <property type="entry name" value="SusC_RagA_signa"/>
    <property type="match status" value="1"/>
</dbReference>
<dbReference type="SUPFAM" id="SSF49464">
    <property type="entry name" value="Carboxypeptidase regulatory domain-like"/>
    <property type="match status" value="1"/>
</dbReference>
<dbReference type="Pfam" id="PF07715">
    <property type="entry name" value="Plug"/>
    <property type="match status" value="1"/>
</dbReference>
<evidence type="ECO:0000259" key="8">
    <source>
        <dbReference type="Pfam" id="PF07715"/>
    </source>
</evidence>
<keyword evidence="2 7" id="KW-0813">Transport</keyword>
<dbReference type="GO" id="GO:0009279">
    <property type="term" value="C:cell outer membrane"/>
    <property type="evidence" value="ECO:0007669"/>
    <property type="project" value="UniProtKB-SubCell"/>
</dbReference>
<name>A0A4R6SVF8_9SPHI</name>
<evidence type="ECO:0000256" key="4">
    <source>
        <dbReference type="ARBA" id="ARBA00022692"/>
    </source>
</evidence>
<evidence type="ECO:0000313" key="10">
    <source>
        <dbReference type="Proteomes" id="UP000295620"/>
    </source>
</evidence>